<name>A0A0P0WXV8_ORYSJ</name>
<dbReference type="EMBL" id="AP014962">
    <property type="protein sequence ID" value="BAS98227.1"/>
    <property type="molecule type" value="Genomic_DNA"/>
</dbReference>
<feature type="region of interest" description="Disordered" evidence="1">
    <location>
        <begin position="56"/>
        <end position="78"/>
    </location>
</feature>
<sequence length="168" mass="19335">MLMSTGVYKVKSVISKEMRFGQEMRVRFRKKSHPSILRRLNDSDKICFTLSLMMQPPSSNSSNSLQLEKSREKAPNSTLKSSNLFKRWALRGAPNRRVCASTETRSTRTWHDTAYRIHCLAFSPNTSQPSPSSKHVMSHSCRANRLRRSRKLVTKSLRCWTSRQSSNA</sequence>
<reference evidence="2 3" key="3">
    <citation type="journal article" date="2013" name="Rice">
        <title>Improvement of the Oryza sativa Nipponbare reference genome using next generation sequence and optical map data.</title>
        <authorList>
            <person name="Kawahara Y."/>
            <person name="de la Bastide M."/>
            <person name="Hamilton J.P."/>
            <person name="Kanamori H."/>
            <person name="McCombie W.R."/>
            <person name="Ouyang S."/>
            <person name="Schwartz D.C."/>
            <person name="Tanaka T."/>
            <person name="Wu J."/>
            <person name="Zhou S."/>
            <person name="Childs K.L."/>
            <person name="Davidson R.M."/>
            <person name="Lin H."/>
            <person name="Quesada-Ocampo L."/>
            <person name="Vaillancourt B."/>
            <person name="Sakai H."/>
            <person name="Lee S.S."/>
            <person name="Kim J."/>
            <person name="Numa H."/>
            <person name="Itoh T."/>
            <person name="Buell C.R."/>
            <person name="Matsumoto T."/>
        </authorList>
    </citation>
    <scope>NUCLEOTIDE SEQUENCE [LARGE SCALE GENOMIC DNA]</scope>
    <source>
        <strain evidence="3">cv. Nipponbare</strain>
    </source>
</reference>
<evidence type="ECO:0000313" key="2">
    <source>
        <dbReference type="EMBL" id="BAS98227.1"/>
    </source>
</evidence>
<protein>
    <submittedName>
        <fullName evidence="2">Os06g0556451 protein</fullName>
    </submittedName>
</protein>
<reference evidence="3" key="1">
    <citation type="journal article" date="2005" name="Nature">
        <title>The map-based sequence of the rice genome.</title>
        <authorList>
            <consortium name="International rice genome sequencing project (IRGSP)"/>
            <person name="Matsumoto T."/>
            <person name="Wu J."/>
            <person name="Kanamori H."/>
            <person name="Katayose Y."/>
            <person name="Fujisawa M."/>
            <person name="Namiki N."/>
            <person name="Mizuno H."/>
            <person name="Yamamoto K."/>
            <person name="Antonio B.A."/>
            <person name="Baba T."/>
            <person name="Sakata K."/>
            <person name="Nagamura Y."/>
            <person name="Aoki H."/>
            <person name="Arikawa K."/>
            <person name="Arita K."/>
            <person name="Bito T."/>
            <person name="Chiden Y."/>
            <person name="Fujitsuka N."/>
            <person name="Fukunaka R."/>
            <person name="Hamada M."/>
            <person name="Harada C."/>
            <person name="Hayashi A."/>
            <person name="Hijishita S."/>
            <person name="Honda M."/>
            <person name="Hosokawa S."/>
            <person name="Ichikawa Y."/>
            <person name="Idonuma A."/>
            <person name="Iijima M."/>
            <person name="Ikeda M."/>
            <person name="Ikeno M."/>
            <person name="Ito K."/>
            <person name="Ito S."/>
            <person name="Ito T."/>
            <person name="Ito Y."/>
            <person name="Ito Y."/>
            <person name="Iwabuchi A."/>
            <person name="Kamiya K."/>
            <person name="Karasawa W."/>
            <person name="Kurita K."/>
            <person name="Katagiri S."/>
            <person name="Kikuta A."/>
            <person name="Kobayashi H."/>
            <person name="Kobayashi N."/>
            <person name="Machita K."/>
            <person name="Maehara T."/>
            <person name="Masukawa M."/>
            <person name="Mizubayashi T."/>
            <person name="Mukai Y."/>
            <person name="Nagasaki H."/>
            <person name="Nagata Y."/>
            <person name="Naito S."/>
            <person name="Nakashima M."/>
            <person name="Nakama Y."/>
            <person name="Nakamichi Y."/>
            <person name="Nakamura M."/>
            <person name="Meguro A."/>
            <person name="Negishi M."/>
            <person name="Ohta I."/>
            <person name="Ohta T."/>
            <person name="Okamoto M."/>
            <person name="Ono N."/>
            <person name="Saji S."/>
            <person name="Sakaguchi M."/>
            <person name="Sakai K."/>
            <person name="Shibata M."/>
            <person name="Shimokawa T."/>
            <person name="Song J."/>
            <person name="Takazaki Y."/>
            <person name="Terasawa K."/>
            <person name="Tsugane M."/>
            <person name="Tsuji K."/>
            <person name="Ueda S."/>
            <person name="Waki K."/>
            <person name="Yamagata H."/>
            <person name="Yamamoto M."/>
            <person name="Yamamoto S."/>
            <person name="Yamane H."/>
            <person name="Yoshiki S."/>
            <person name="Yoshihara R."/>
            <person name="Yukawa K."/>
            <person name="Zhong H."/>
            <person name="Yano M."/>
            <person name="Yuan Q."/>
            <person name="Ouyang S."/>
            <person name="Liu J."/>
            <person name="Jones K.M."/>
            <person name="Gansberger K."/>
            <person name="Moffat K."/>
            <person name="Hill J."/>
            <person name="Bera J."/>
            <person name="Fadrosh D."/>
            <person name="Jin S."/>
            <person name="Johri S."/>
            <person name="Kim M."/>
            <person name="Overton L."/>
            <person name="Reardon M."/>
            <person name="Tsitrin T."/>
            <person name="Vuong H."/>
            <person name="Weaver B."/>
            <person name="Ciecko A."/>
            <person name="Tallon L."/>
            <person name="Jackson J."/>
            <person name="Pai G."/>
            <person name="Aken S.V."/>
            <person name="Utterback T."/>
            <person name="Reidmuller S."/>
            <person name="Feldblyum T."/>
            <person name="Hsiao J."/>
            <person name="Zismann V."/>
            <person name="Iobst S."/>
            <person name="de Vazeille A.R."/>
            <person name="Buell C.R."/>
            <person name="Ying K."/>
            <person name="Li Y."/>
            <person name="Lu T."/>
            <person name="Huang Y."/>
            <person name="Zhao Q."/>
            <person name="Feng Q."/>
            <person name="Zhang L."/>
            <person name="Zhu J."/>
            <person name="Weng Q."/>
            <person name="Mu J."/>
            <person name="Lu Y."/>
            <person name="Fan D."/>
            <person name="Liu Y."/>
            <person name="Guan J."/>
            <person name="Zhang Y."/>
            <person name="Yu S."/>
            <person name="Liu X."/>
            <person name="Zhang Y."/>
            <person name="Hong G."/>
            <person name="Han B."/>
            <person name="Choisne N."/>
            <person name="Demange N."/>
            <person name="Orjeda G."/>
            <person name="Samain S."/>
            <person name="Cattolico L."/>
            <person name="Pelletier E."/>
            <person name="Couloux A."/>
            <person name="Segurens B."/>
            <person name="Wincker P."/>
            <person name="D'Hont A."/>
            <person name="Scarpelli C."/>
            <person name="Weissenbach J."/>
            <person name="Salanoubat M."/>
            <person name="Quetier F."/>
            <person name="Yu Y."/>
            <person name="Kim H.R."/>
            <person name="Rambo T."/>
            <person name="Currie J."/>
            <person name="Collura K."/>
            <person name="Luo M."/>
            <person name="Yang T."/>
            <person name="Ammiraju J.S.S."/>
            <person name="Engler F."/>
            <person name="Soderlund C."/>
            <person name="Wing R.A."/>
            <person name="Palmer L.E."/>
            <person name="de la Bastide M."/>
            <person name="Spiegel L."/>
            <person name="Nascimento L."/>
            <person name="Zutavern T."/>
            <person name="O'Shaughnessy A."/>
            <person name="Dike S."/>
            <person name="Dedhia N."/>
            <person name="Preston R."/>
            <person name="Balija V."/>
            <person name="McCombie W.R."/>
            <person name="Chow T."/>
            <person name="Chen H."/>
            <person name="Chung M."/>
            <person name="Chen C."/>
            <person name="Shaw J."/>
            <person name="Wu H."/>
            <person name="Hsiao K."/>
            <person name="Chao Y."/>
            <person name="Chu M."/>
            <person name="Cheng C."/>
            <person name="Hour A."/>
            <person name="Lee P."/>
            <person name="Lin S."/>
            <person name="Lin Y."/>
            <person name="Liou J."/>
            <person name="Liu S."/>
            <person name="Hsing Y."/>
            <person name="Raghuvanshi S."/>
            <person name="Mohanty A."/>
            <person name="Bharti A.K."/>
            <person name="Gaur A."/>
            <person name="Gupta V."/>
            <person name="Kumar D."/>
            <person name="Ravi V."/>
            <person name="Vij S."/>
            <person name="Kapur A."/>
            <person name="Khurana P."/>
            <person name="Khurana P."/>
            <person name="Khurana J.P."/>
            <person name="Tyagi A.K."/>
            <person name="Gaikwad K."/>
            <person name="Singh A."/>
            <person name="Dalal V."/>
            <person name="Srivastava S."/>
            <person name="Dixit A."/>
            <person name="Pal A.K."/>
            <person name="Ghazi I.A."/>
            <person name="Yadav M."/>
            <person name="Pandit A."/>
            <person name="Bhargava A."/>
            <person name="Sureshbabu K."/>
            <person name="Batra K."/>
            <person name="Sharma T.R."/>
            <person name="Mohapatra T."/>
            <person name="Singh N.K."/>
            <person name="Messing J."/>
            <person name="Nelson A.B."/>
            <person name="Fuks G."/>
            <person name="Kavchok S."/>
            <person name="Keizer G."/>
            <person name="Linton E."/>
            <person name="Llaca V."/>
            <person name="Song R."/>
            <person name="Tanyolac B."/>
            <person name="Young S."/>
            <person name="Ho-Il K."/>
            <person name="Hahn J.H."/>
            <person name="Sangsakoo G."/>
            <person name="Vanavichit A."/>
            <person name="de Mattos Luiz.A.T."/>
            <person name="Zimmer P.D."/>
            <person name="Malone G."/>
            <person name="Dellagostin O."/>
            <person name="de Oliveira A.C."/>
            <person name="Bevan M."/>
            <person name="Bancroft I."/>
            <person name="Minx P."/>
            <person name="Cordum H."/>
            <person name="Wilson R."/>
            <person name="Cheng Z."/>
            <person name="Jin W."/>
            <person name="Jiang J."/>
            <person name="Leong S.A."/>
            <person name="Iwama H."/>
            <person name="Gojobori T."/>
            <person name="Itoh T."/>
            <person name="Niimura Y."/>
            <person name="Fujii Y."/>
            <person name="Habara T."/>
            <person name="Sakai H."/>
            <person name="Sato Y."/>
            <person name="Wilson G."/>
            <person name="Kumar K."/>
            <person name="McCouch S."/>
            <person name="Juretic N."/>
            <person name="Hoen D."/>
            <person name="Wright S."/>
            <person name="Bruskiewich R."/>
            <person name="Bureau T."/>
            <person name="Miyao A."/>
            <person name="Hirochika H."/>
            <person name="Nishikawa T."/>
            <person name="Kadowaki K."/>
            <person name="Sugiura M."/>
            <person name="Burr B."/>
            <person name="Sasaki T."/>
        </authorList>
    </citation>
    <scope>NUCLEOTIDE SEQUENCE [LARGE SCALE GENOMIC DNA]</scope>
    <source>
        <strain evidence="3">cv. Nipponbare</strain>
    </source>
</reference>
<evidence type="ECO:0000313" key="3">
    <source>
        <dbReference type="Proteomes" id="UP000059680"/>
    </source>
</evidence>
<evidence type="ECO:0000256" key="1">
    <source>
        <dbReference type="SAM" id="MobiDB-lite"/>
    </source>
</evidence>
<dbReference type="PaxDb" id="39947-A0A0P0WXV8"/>
<accession>A0A0P0WXV8</accession>
<reference evidence="2 3" key="2">
    <citation type="journal article" date="2013" name="Plant Cell Physiol.">
        <title>Rice Annotation Project Database (RAP-DB): an integrative and interactive database for rice genomics.</title>
        <authorList>
            <person name="Sakai H."/>
            <person name="Lee S.S."/>
            <person name="Tanaka T."/>
            <person name="Numa H."/>
            <person name="Kim J."/>
            <person name="Kawahara Y."/>
            <person name="Wakimoto H."/>
            <person name="Yang C.C."/>
            <person name="Iwamoto M."/>
            <person name="Abe T."/>
            <person name="Yamada Y."/>
            <person name="Muto A."/>
            <person name="Inokuchi H."/>
            <person name="Ikemura T."/>
            <person name="Matsumoto T."/>
            <person name="Sasaki T."/>
            <person name="Itoh T."/>
        </authorList>
    </citation>
    <scope>NUCLEOTIDE SEQUENCE [LARGE SCALE GENOMIC DNA]</scope>
    <source>
        <strain evidence="3">cv. Nipponbare</strain>
    </source>
</reference>
<dbReference type="AlphaFoldDB" id="A0A0P0WXV8"/>
<feature type="compositionally biased region" description="Low complexity" evidence="1">
    <location>
        <begin position="56"/>
        <end position="67"/>
    </location>
</feature>
<dbReference type="Proteomes" id="UP000059680">
    <property type="component" value="Chromosome 6"/>
</dbReference>
<dbReference type="InParanoid" id="A0A0P0WXV8"/>
<keyword evidence="3" id="KW-1185">Reference proteome</keyword>
<dbReference type="Gramene" id="Os06t0556451-00">
    <property type="protein sequence ID" value="Os06t0556451-00"/>
    <property type="gene ID" value="Os06g0556451"/>
</dbReference>
<proteinExistence type="predicted"/>
<gene>
    <name evidence="2" type="ordered locus">Os06g0556451</name>
    <name evidence="2" type="ORF">OSNPB_060556451</name>
</gene>
<organism evidence="2 3">
    <name type="scientific">Oryza sativa subsp. japonica</name>
    <name type="common">Rice</name>
    <dbReference type="NCBI Taxonomy" id="39947"/>
    <lineage>
        <taxon>Eukaryota</taxon>
        <taxon>Viridiplantae</taxon>
        <taxon>Streptophyta</taxon>
        <taxon>Embryophyta</taxon>
        <taxon>Tracheophyta</taxon>
        <taxon>Spermatophyta</taxon>
        <taxon>Magnoliopsida</taxon>
        <taxon>Liliopsida</taxon>
        <taxon>Poales</taxon>
        <taxon>Poaceae</taxon>
        <taxon>BOP clade</taxon>
        <taxon>Oryzoideae</taxon>
        <taxon>Oryzeae</taxon>
        <taxon>Oryzinae</taxon>
        <taxon>Oryza</taxon>
        <taxon>Oryza sativa</taxon>
    </lineage>
</organism>